<dbReference type="EMBL" id="VCGU01000002">
    <property type="protein sequence ID" value="TRY79949.1"/>
    <property type="molecule type" value="Genomic_DNA"/>
</dbReference>
<organism evidence="2 3">
    <name type="scientific">Tigriopus californicus</name>
    <name type="common">Marine copepod</name>
    <dbReference type="NCBI Taxonomy" id="6832"/>
    <lineage>
        <taxon>Eukaryota</taxon>
        <taxon>Metazoa</taxon>
        <taxon>Ecdysozoa</taxon>
        <taxon>Arthropoda</taxon>
        <taxon>Crustacea</taxon>
        <taxon>Multicrustacea</taxon>
        <taxon>Hexanauplia</taxon>
        <taxon>Copepoda</taxon>
        <taxon>Harpacticoida</taxon>
        <taxon>Harpacticidae</taxon>
        <taxon>Tigriopus</taxon>
    </lineage>
</organism>
<proteinExistence type="predicted"/>
<dbReference type="PANTHER" id="PTHR35870:SF1">
    <property type="entry name" value="PROTEIN, PUTATIVE (AFU_ORTHOLOGUE AFUA_5G03330)-RELATED"/>
    <property type="match status" value="1"/>
</dbReference>
<protein>
    <submittedName>
        <fullName evidence="2">Uncharacterized protein</fullName>
    </submittedName>
</protein>
<dbReference type="InterPro" id="IPR025337">
    <property type="entry name" value="Questin_oxidase-like"/>
</dbReference>
<name>A0A553PQI9_TIGCA</name>
<reference evidence="2 3" key="1">
    <citation type="journal article" date="2018" name="Nat. Ecol. Evol.">
        <title>Genomic signatures of mitonuclear coevolution across populations of Tigriopus californicus.</title>
        <authorList>
            <person name="Barreto F.S."/>
            <person name="Watson E.T."/>
            <person name="Lima T.G."/>
            <person name="Willett C.S."/>
            <person name="Edmands S."/>
            <person name="Li W."/>
            <person name="Burton R.S."/>
        </authorList>
    </citation>
    <scope>NUCLEOTIDE SEQUENCE [LARGE SCALE GENOMIC DNA]</scope>
    <source>
        <strain evidence="2 3">San Diego</strain>
    </source>
</reference>
<dbReference type="OrthoDB" id="10004862at2759"/>
<keyword evidence="1" id="KW-0560">Oxidoreductase</keyword>
<dbReference type="PANTHER" id="PTHR35870">
    <property type="entry name" value="PROTEIN, PUTATIVE (AFU_ORTHOLOGUE AFUA_5G03330)-RELATED"/>
    <property type="match status" value="1"/>
</dbReference>
<evidence type="ECO:0000313" key="3">
    <source>
        <dbReference type="Proteomes" id="UP000318571"/>
    </source>
</evidence>
<dbReference type="AlphaFoldDB" id="A0A553PQI9"/>
<dbReference type="OMA" id="TNHVKHA"/>
<evidence type="ECO:0000313" key="2">
    <source>
        <dbReference type="EMBL" id="TRY79949.1"/>
    </source>
</evidence>
<evidence type="ECO:0000256" key="1">
    <source>
        <dbReference type="ARBA" id="ARBA00023002"/>
    </source>
</evidence>
<dbReference type="Pfam" id="PF14027">
    <property type="entry name" value="Questin_oxidase"/>
    <property type="match status" value="1"/>
</dbReference>
<gene>
    <name evidence="2" type="ORF">TCAL_06551</name>
</gene>
<dbReference type="GO" id="GO:0016491">
    <property type="term" value="F:oxidoreductase activity"/>
    <property type="evidence" value="ECO:0007669"/>
    <property type="project" value="UniProtKB-KW"/>
</dbReference>
<dbReference type="Proteomes" id="UP000318571">
    <property type="component" value="Chromosome 6"/>
</dbReference>
<sequence>MSVKYKARPCRAIRRFSVKDLPITRLELLESLYTHTFDNFYIEYNGYFSNCLVQNCIALYHIGGSKEKFQSFVEHYICQLEPLHGPTRQKQDLGLNFQEVTLKELQGRRGGYYKIRKHYHVILANKYDDNLDEFLRSEFPALILGISAIHAVEIVGYAYSINSSELVCDGLAYLYHSYSPIVLKKEHNWLKFGLGNWPTLEVLEKIGGDFELSNFILRRRRSSSGDVLRQQIEMNQTDLQLYLKERGDALMEYVFRIKLPLKALKNPEEILKYVLDQILLVYVRCESRNNTHFLGVISSGWALLQVLPLIKETQMKLQLICVHICTFLAIFLSQGKPKLMVQASSESTVVGMTWDKILESLLSLPVSIDHNIYRLVQVCYLRGLKNMDIGTSELYKRACVSTMELDGMKS</sequence>
<comment type="caution">
    <text evidence="2">The sequence shown here is derived from an EMBL/GenBank/DDBJ whole genome shotgun (WGS) entry which is preliminary data.</text>
</comment>
<dbReference type="STRING" id="6832.A0A553PQI9"/>
<keyword evidence="3" id="KW-1185">Reference proteome</keyword>
<accession>A0A553PQI9</accession>